<dbReference type="PANTHER" id="PTHR11236">
    <property type="entry name" value="AMINOBENZOATE/ANTHRANILATE SYNTHASE"/>
    <property type="match status" value="1"/>
</dbReference>
<keyword evidence="6" id="KW-1185">Reference proteome</keyword>
<proteinExistence type="predicted"/>
<dbReference type="InterPro" id="IPR005801">
    <property type="entry name" value="ADC_synthase"/>
</dbReference>
<evidence type="ECO:0000259" key="3">
    <source>
        <dbReference type="Pfam" id="PF00425"/>
    </source>
</evidence>
<dbReference type="Proteomes" id="UP000245790">
    <property type="component" value="Unassembled WGS sequence"/>
</dbReference>
<dbReference type="InterPro" id="IPR015890">
    <property type="entry name" value="Chorismate_C"/>
</dbReference>
<reference evidence="5 6" key="1">
    <citation type="submission" date="2018-05" db="EMBL/GenBank/DDBJ databases">
        <title>Genomic Encyclopedia of Type Strains, Phase IV (KMG-IV): sequencing the most valuable type-strain genomes for metagenomic binning, comparative biology and taxonomic classification.</title>
        <authorList>
            <person name="Goeker M."/>
        </authorList>
    </citation>
    <scope>NUCLEOTIDE SEQUENCE [LARGE SCALE GENOMIC DNA]</scope>
    <source>
        <strain evidence="5 6">DSM 25350</strain>
    </source>
</reference>
<organism evidence="5 6">
    <name type="scientific">Pleionea mediterranea</name>
    <dbReference type="NCBI Taxonomy" id="523701"/>
    <lineage>
        <taxon>Bacteria</taxon>
        <taxon>Pseudomonadati</taxon>
        <taxon>Pseudomonadota</taxon>
        <taxon>Gammaproteobacteria</taxon>
        <taxon>Oceanospirillales</taxon>
        <taxon>Pleioneaceae</taxon>
        <taxon>Pleionea</taxon>
    </lineage>
</organism>
<dbReference type="Gene3D" id="3.60.120.10">
    <property type="entry name" value="Anthranilate synthase"/>
    <property type="match status" value="1"/>
</dbReference>
<dbReference type="EMBL" id="QGGU01000007">
    <property type="protein sequence ID" value="PWK49950.1"/>
    <property type="molecule type" value="Genomic_DNA"/>
</dbReference>
<dbReference type="InterPro" id="IPR005802">
    <property type="entry name" value="ADC_synth_comp_1"/>
</dbReference>
<dbReference type="InterPro" id="IPR019999">
    <property type="entry name" value="Anth_synth_I-like"/>
</dbReference>
<evidence type="ECO:0000259" key="4">
    <source>
        <dbReference type="Pfam" id="PF04715"/>
    </source>
</evidence>
<dbReference type="PRINTS" id="PR00095">
    <property type="entry name" value="ANTSNTHASEI"/>
</dbReference>
<dbReference type="InterPro" id="IPR006805">
    <property type="entry name" value="Anth_synth_I_N"/>
</dbReference>
<evidence type="ECO:0000256" key="1">
    <source>
        <dbReference type="ARBA" id="ARBA00013139"/>
    </source>
</evidence>
<evidence type="ECO:0000313" key="5">
    <source>
        <dbReference type="EMBL" id="PWK49950.1"/>
    </source>
</evidence>
<evidence type="ECO:0000256" key="2">
    <source>
        <dbReference type="ARBA" id="ARBA00022679"/>
    </source>
</evidence>
<name>A0A316FQM9_9GAMM</name>
<keyword evidence="2" id="KW-0808">Transferase</keyword>
<gene>
    <name evidence="5" type="ORF">C8D97_107115</name>
</gene>
<feature type="domain" description="Anthranilate synthase component I N-terminal" evidence="4">
    <location>
        <begin position="22"/>
        <end position="163"/>
    </location>
</feature>
<dbReference type="SUPFAM" id="SSF56322">
    <property type="entry name" value="ADC synthase"/>
    <property type="match status" value="1"/>
</dbReference>
<dbReference type="GO" id="GO:0009396">
    <property type="term" value="P:folic acid-containing compound biosynthetic process"/>
    <property type="evidence" value="ECO:0007669"/>
    <property type="project" value="InterPro"/>
</dbReference>
<dbReference type="PANTHER" id="PTHR11236:SF50">
    <property type="entry name" value="AMINODEOXYCHORISMATE SYNTHASE COMPONENT 1"/>
    <property type="match status" value="1"/>
</dbReference>
<dbReference type="GO" id="GO:0000162">
    <property type="term" value="P:L-tryptophan biosynthetic process"/>
    <property type="evidence" value="ECO:0007669"/>
    <property type="project" value="TreeGrafter"/>
</dbReference>
<dbReference type="AlphaFoldDB" id="A0A316FQM9"/>
<dbReference type="Pfam" id="PF04715">
    <property type="entry name" value="Anth_synt_I_N"/>
    <property type="match status" value="1"/>
</dbReference>
<comment type="caution">
    <text evidence="5">The sequence shown here is derived from an EMBL/GenBank/DDBJ whole genome shotgun (WGS) entry which is preliminary data.</text>
</comment>
<feature type="domain" description="Chorismate-utilising enzyme C-terminal" evidence="3">
    <location>
        <begin position="213"/>
        <end position="466"/>
    </location>
</feature>
<accession>A0A316FQM9</accession>
<dbReference type="NCBIfam" id="TIGR00553">
    <property type="entry name" value="pabB"/>
    <property type="match status" value="1"/>
</dbReference>
<evidence type="ECO:0000313" key="6">
    <source>
        <dbReference type="Proteomes" id="UP000245790"/>
    </source>
</evidence>
<dbReference type="OrthoDB" id="9803598at2"/>
<dbReference type="RefSeq" id="WP_109763734.1">
    <property type="nucleotide sequence ID" value="NZ_QGGU01000007.1"/>
</dbReference>
<dbReference type="Pfam" id="PF00425">
    <property type="entry name" value="Chorismate_bind"/>
    <property type="match status" value="1"/>
</dbReference>
<dbReference type="EC" id="2.6.1.85" evidence="1"/>
<sequence length="477" mass="53659">MRFCSFDYFGANSAEVYFSPFAESPFALLLDSAGSSQANPNKLNDNSRYDIILISPVKVLISEDDKHWVKDFQSNETISVDDCFAQLTAWLDEYRTESDSTTEDDIKALPFTGGIAGAFAYDLGRQIENIPDKAKNELHVPDLVAGIYLSPLIIDHLNKTVTLYNYDNTETIANSLKQTITNSIQKRRQEESDSSVCHSKFKITQQWQSNLSEKHYYEKFNQVKNYIKSGDCYQINLAQRFSAPYEGSEWSAYVALRRLNSAPFSGFMNFKSGCLMSLSPERFIAIHQSDVITQPIKGTRPRSQDKTTDKQLQDELINSDKDRAENLMIVDLLRNDLGRTAVAGSVEVSELFGLYSFPSVHHLISTVTSKISDNTSHINVIQQAFPGGSITGAPKIRAMEIIEELEPHRRHFYCGSLAYFSFNGNSDSNILIRSLTTTNQNIYAWAGGGLVYDSESELEYQETFAKLSKILSPLSDL</sequence>
<dbReference type="GO" id="GO:0046820">
    <property type="term" value="F:4-amino-4-deoxychorismate synthase activity"/>
    <property type="evidence" value="ECO:0007669"/>
    <property type="project" value="UniProtKB-EC"/>
</dbReference>
<protein>
    <recommendedName>
        <fullName evidence="1">aminodeoxychorismate synthase</fullName>
        <ecNumber evidence="1">2.6.1.85</ecNumber>
    </recommendedName>
</protein>